<dbReference type="AlphaFoldDB" id="A0A2H1VTL3"/>
<accession>A0A2H1VTL3</accession>
<proteinExistence type="predicted"/>
<organism evidence="2">
    <name type="scientific">Spodoptera frugiperda</name>
    <name type="common">Fall armyworm</name>
    <dbReference type="NCBI Taxonomy" id="7108"/>
    <lineage>
        <taxon>Eukaryota</taxon>
        <taxon>Metazoa</taxon>
        <taxon>Ecdysozoa</taxon>
        <taxon>Arthropoda</taxon>
        <taxon>Hexapoda</taxon>
        <taxon>Insecta</taxon>
        <taxon>Pterygota</taxon>
        <taxon>Neoptera</taxon>
        <taxon>Endopterygota</taxon>
        <taxon>Lepidoptera</taxon>
        <taxon>Glossata</taxon>
        <taxon>Ditrysia</taxon>
        <taxon>Noctuoidea</taxon>
        <taxon>Noctuidae</taxon>
        <taxon>Amphipyrinae</taxon>
        <taxon>Spodoptera</taxon>
    </lineage>
</organism>
<sequence length="190" mass="20932">MLSIVITVRACGRRARVAHRPNRTRPFVRAAHRVPRAPQRAIRPPQMGPSRADAWSGAADYLAGLPGLRLEKQEKERDCIATVIRYLILKIILVIPSYTSSSAERRPPLNKGLPLSPTRRTTSRHLHPLAPRQSDDVVGLPSGRSAHVASSGLRSPLSHLPRPTAISPPSVYFKDVVDADDEARQPMSNL</sequence>
<evidence type="ECO:0000256" key="1">
    <source>
        <dbReference type="SAM" id="MobiDB-lite"/>
    </source>
</evidence>
<evidence type="ECO:0000313" key="2">
    <source>
        <dbReference type="EMBL" id="SOQ44157.1"/>
    </source>
</evidence>
<name>A0A2H1VTL3_SPOFR</name>
<feature type="region of interest" description="Disordered" evidence="1">
    <location>
        <begin position="101"/>
        <end position="168"/>
    </location>
</feature>
<reference evidence="2" key="1">
    <citation type="submission" date="2016-07" db="EMBL/GenBank/DDBJ databases">
        <authorList>
            <person name="Bretaudeau A."/>
        </authorList>
    </citation>
    <scope>NUCLEOTIDE SEQUENCE</scope>
    <source>
        <strain evidence="2">Rice</strain>
        <tissue evidence="2">Whole body</tissue>
    </source>
</reference>
<gene>
    <name evidence="2" type="ORF">SFRICE_026656</name>
</gene>
<dbReference type="EMBL" id="ODYU01004360">
    <property type="protein sequence ID" value="SOQ44157.1"/>
    <property type="molecule type" value="Genomic_DNA"/>
</dbReference>
<protein>
    <submittedName>
        <fullName evidence="2">SFRICE_026656</fullName>
    </submittedName>
</protein>